<accession>A0A0K0Y5P6</accession>
<dbReference type="AlphaFoldDB" id="A0A0K0Y5P6"/>
<protein>
    <submittedName>
        <fullName evidence="2">Disulfide bond formation protein D</fullName>
    </submittedName>
</protein>
<dbReference type="InterPro" id="IPR051470">
    <property type="entry name" value="Thiol:disulfide_interchange"/>
</dbReference>
<comment type="function">
    <text evidence="1">May be required for disulfide bond formation in some proteins.</text>
</comment>
<dbReference type="PROSITE" id="PS51352">
    <property type="entry name" value="THIOREDOXIN_2"/>
    <property type="match status" value="1"/>
</dbReference>
<evidence type="ECO:0000313" key="2">
    <source>
        <dbReference type="EMBL" id="AKS46274.1"/>
    </source>
</evidence>
<dbReference type="STRING" id="1458307.OSB_17260"/>
<dbReference type="Pfam" id="PF18312">
    <property type="entry name" value="ScsC_N"/>
    <property type="match status" value="1"/>
</dbReference>
<sequence length="246" mass="26999">MRLTSTFAALMMTASSVFAQDTMSDSERTEFRAEVRAYLLENPEVLMEAIAVLETRQAQAEVLRDDQLVATNMTALVDDGFSYVGGNPDGDVTIIEFTDYRCGFCRRAHPEVAELIETDGNIRIITKEFPILGEQSVIASQFAVATKIVAGDEAYKLVSDALINMRSDVTPASLSALASAFDLDGDAIMAEMESDAVREVLANNRALGDRMQISGTPTFVFGEQLVRGYVDLAQMRKIISEEREDS</sequence>
<dbReference type="PATRIC" id="fig|1458307.3.peg.1739"/>
<dbReference type="Gene3D" id="3.40.30.10">
    <property type="entry name" value="Glutaredoxin"/>
    <property type="match status" value="1"/>
</dbReference>
<dbReference type="InterPro" id="IPR036249">
    <property type="entry name" value="Thioredoxin-like_sf"/>
</dbReference>
<dbReference type="InterPro" id="IPR041205">
    <property type="entry name" value="ScsC_N"/>
</dbReference>
<organism evidence="2 3">
    <name type="scientific">Octadecabacter temperatus</name>
    <dbReference type="NCBI Taxonomy" id="1458307"/>
    <lineage>
        <taxon>Bacteria</taxon>
        <taxon>Pseudomonadati</taxon>
        <taxon>Pseudomonadota</taxon>
        <taxon>Alphaproteobacteria</taxon>
        <taxon>Rhodobacterales</taxon>
        <taxon>Roseobacteraceae</taxon>
        <taxon>Octadecabacter</taxon>
    </lineage>
</organism>
<dbReference type="KEGG" id="otm:OSB_17260"/>
<dbReference type="CDD" id="cd03023">
    <property type="entry name" value="DsbA_Com1_like"/>
    <property type="match status" value="1"/>
</dbReference>
<dbReference type="RefSeq" id="WP_049834582.1">
    <property type="nucleotide sequence ID" value="NZ_CP012160.1"/>
</dbReference>
<dbReference type="Proteomes" id="UP000067444">
    <property type="component" value="Chromosome"/>
</dbReference>
<dbReference type="EMBL" id="CP012160">
    <property type="protein sequence ID" value="AKS46274.1"/>
    <property type="molecule type" value="Genomic_DNA"/>
</dbReference>
<gene>
    <name evidence="2" type="primary">bdbD_1</name>
    <name evidence="2" type="ORF">OSB_17260</name>
</gene>
<evidence type="ECO:0000256" key="1">
    <source>
        <dbReference type="ARBA" id="ARBA00003565"/>
    </source>
</evidence>
<dbReference type="Pfam" id="PF13462">
    <property type="entry name" value="Thioredoxin_4"/>
    <property type="match status" value="1"/>
</dbReference>
<reference evidence="2 3" key="1">
    <citation type="journal article" date="2015" name="Genome Announc.">
        <title>Closed Genome Sequence of Octadecabacter temperatus SB1, the First Mesophilic Species of the Genus Octadecabacter.</title>
        <authorList>
            <person name="Voget S."/>
            <person name="Billerbeck S."/>
            <person name="Simon M."/>
            <person name="Daniel R."/>
        </authorList>
    </citation>
    <scope>NUCLEOTIDE SEQUENCE [LARGE SCALE GENOMIC DNA]</scope>
    <source>
        <strain evidence="2 3">SB1</strain>
    </source>
</reference>
<dbReference type="SUPFAM" id="SSF52833">
    <property type="entry name" value="Thioredoxin-like"/>
    <property type="match status" value="1"/>
</dbReference>
<keyword evidence="3" id="KW-1185">Reference proteome</keyword>
<evidence type="ECO:0000313" key="3">
    <source>
        <dbReference type="Proteomes" id="UP000067444"/>
    </source>
</evidence>
<dbReference type="PANTHER" id="PTHR35272">
    <property type="entry name" value="THIOL:DISULFIDE INTERCHANGE PROTEIN DSBC-RELATED"/>
    <property type="match status" value="1"/>
</dbReference>
<dbReference type="InterPro" id="IPR013766">
    <property type="entry name" value="Thioredoxin_domain"/>
</dbReference>
<name>A0A0K0Y5P6_9RHOB</name>
<dbReference type="PANTHER" id="PTHR35272:SF3">
    <property type="entry name" value="THIOL:DISULFIDE INTERCHANGE PROTEIN DSBC"/>
    <property type="match status" value="1"/>
</dbReference>
<proteinExistence type="predicted"/>
<dbReference type="InterPro" id="IPR012336">
    <property type="entry name" value="Thioredoxin-like_fold"/>
</dbReference>